<accession>A0A5K3F602</accession>
<reference evidence="1" key="1">
    <citation type="submission" date="2019-11" db="UniProtKB">
        <authorList>
            <consortium name="WormBaseParasite"/>
        </authorList>
    </citation>
    <scope>IDENTIFICATION</scope>
</reference>
<evidence type="ECO:0000313" key="1">
    <source>
        <dbReference type="WBParaSite" id="MCU_005121-RA"/>
    </source>
</evidence>
<organism evidence="1">
    <name type="scientific">Mesocestoides corti</name>
    <name type="common">Flatworm</name>
    <dbReference type="NCBI Taxonomy" id="53468"/>
    <lineage>
        <taxon>Eukaryota</taxon>
        <taxon>Metazoa</taxon>
        <taxon>Spiralia</taxon>
        <taxon>Lophotrochozoa</taxon>
        <taxon>Platyhelminthes</taxon>
        <taxon>Cestoda</taxon>
        <taxon>Eucestoda</taxon>
        <taxon>Cyclophyllidea</taxon>
        <taxon>Mesocestoididae</taxon>
        <taxon>Mesocestoides</taxon>
    </lineage>
</organism>
<dbReference type="WBParaSite" id="MCU_005121-RA">
    <property type="protein sequence ID" value="MCU_005121-RA"/>
    <property type="gene ID" value="MCU_005121"/>
</dbReference>
<dbReference type="AlphaFoldDB" id="A0A5K3F602"/>
<protein>
    <submittedName>
        <fullName evidence="1">GYF domain-containing protein</fullName>
    </submittedName>
</protein>
<proteinExistence type="predicted"/>
<sequence>MATCVSAFFSVTPTHTILAFVSADKLSLSKSPQPVLVGCRKPNASSQLLTGPLITLPPKAKSELVKWSENQLAVFPRHNVDIPTLVGLLCDIEDAEDVLECIESSFGKSQRVSKFSKAFVEKRANLMGATA</sequence>
<name>A0A5K3F602_MESCO</name>